<dbReference type="NCBIfam" id="TIGR01499">
    <property type="entry name" value="folC"/>
    <property type="match status" value="1"/>
</dbReference>
<comment type="function">
    <text evidence="1">Functions in two distinct reactions of the de novo folate biosynthetic pathway. Catalyzes the addition of a glutamate residue to dihydropteroate (7,8-dihydropteroate or H2Pte) to form dihydrofolate (7,8-dihydrofolate monoglutamate or H2Pte-Glu). Also catalyzes successive additions of L-glutamate to tetrahydrofolate or 10-formyltetrahydrofolate or 5,10-methylenetetrahydrofolate, leading to folylpolyglutamate derivatives.</text>
</comment>
<comment type="pathway">
    <text evidence="3">Cofactor biosynthesis; tetrahydrofolylpolyglutamate biosynthesis.</text>
</comment>
<dbReference type="InterPro" id="IPR036615">
    <property type="entry name" value="Mur_ligase_C_dom_sf"/>
</dbReference>
<dbReference type="GO" id="GO:0016874">
    <property type="term" value="F:ligase activity"/>
    <property type="evidence" value="ECO:0007669"/>
    <property type="project" value="UniProtKB-KW"/>
</dbReference>
<dbReference type="PIRSF" id="PIRSF001563">
    <property type="entry name" value="Folylpolyglu_synth"/>
    <property type="match status" value="1"/>
</dbReference>
<dbReference type="RefSeq" id="WP_379900802.1">
    <property type="nucleotide sequence ID" value="NZ_JBHRTR010000027.1"/>
</dbReference>
<evidence type="ECO:0000256" key="11">
    <source>
        <dbReference type="ARBA" id="ARBA00022840"/>
    </source>
</evidence>
<keyword evidence="11 21" id="KW-0067">ATP-binding</keyword>
<evidence type="ECO:0000256" key="4">
    <source>
        <dbReference type="ARBA" id="ARBA00008276"/>
    </source>
</evidence>
<keyword evidence="25" id="KW-1185">Reference proteome</keyword>
<protein>
    <recommendedName>
        <fullName evidence="7">Dihydrofolate synthase/folylpolyglutamate synthase</fullName>
        <ecNumber evidence="5">6.3.2.12</ecNumber>
        <ecNumber evidence="6">6.3.2.17</ecNumber>
    </recommendedName>
    <alternativeName>
        <fullName evidence="16">Folylpoly-gamma-glutamate synthetase-dihydrofolate synthetase</fullName>
    </alternativeName>
    <alternativeName>
        <fullName evidence="14">Folylpolyglutamate synthetase</fullName>
    </alternativeName>
    <alternativeName>
        <fullName evidence="15">Tetrahydrofolylpolyglutamate synthase</fullName>
    </alternativeName>
</protein>
<dbReference type="SUPFAM" id="SSF53244">
    <property type="entry name" value="MurD-like peptide ligases, peptide-binding domain"/>
    <property type="match status" value="1"/>
</dbReference>
<dbReference type="PANTHER" id="PTHR11136:SF0">
    <property type="entry name" value="DIHYDROFOLATE SYNTHETASE-RELATED"/>
    <property type="match status" value="1"/>
</dbReference>
<evidence type="ECO:0000256" key="20">
    <source>
        <dbReference type="ARBA" id="ARBA00049161"/>
    </source>
</evidence>
<feature type="domain" description="Mur ligase C-terminal" evidence="22">
    <location>
        <begin position="307"/>
        <end position="431"/>
    </location>
</feature>
<dbReference type="Proteomes" id="UP001595528">
    <property type="component" value="Unassembled WGS sequence"/>
</dbReference>
<evidence type="ECO:0000313" key="25">
    <source>
        <dbReference type="Proteomes" id="UP001595528"/>
    </source>
</evidence>
<evidence type="ECO:0000259" key="22">
    <source>
        <dbReference type="Pfam" id="PF02875"/>
    </source>
</evidence>
<dbReference type="Gene3D" id="3.40.1190.10">
    <property type="entry name" value="Mur-like, catalytic domain"/>
    <property type="match status" value="1"/>
</dbReference>
<evidence type="ECO:0000256" key="10">
    <source>
        <dbReference type="ARBA" id="ARBA00022741"/>
    </source>
</evidence>
<evidence type="ECO:0000256" key="18">
    <source>
        <dbReference type="ARBA" id="ARBA00047808"/>
    </source>
</evidence>
<dbReference type="Pfam" id="PF02875">
    <property type="entry name" value="Mur_ligase_C"/>
    <property type="match status" value="1"/>
</dbReference>
<gene>
    <name evidence="24" type="ORF">ACFOGJ_12485</name>
</gene>
<keyword evidence="13" id="KW-0289">Folate biosynthesis</keyword>
<evidence type="ECO:0000256" key="5">
    <source>
        <dbReference type="ARBA" id="ARBA00013023"/>
    </source>
</evidence>
<evidence type="ECO:0000256" key="16">
    <source>
        <dbReference type="ARBA" id="ARBA00032510"/>
    </source>
</evidence>
<accession>A0ABV7L0B1</accession>
<dbReference type="InterPro" id="IPR013221">
    <property type="entry name" value="Mur_ligase_cen"/>
</dbReference>
<comment type="caution">
    <text evidence="24">The sequence shown here is derived from an EMBL/GenBank/DDBJ whole genome shotgun (WGS) entry which is preliminary data.</text>
</comment>
<organism evidence="24 25">
    <name type="scientific">Marinibaculum pumilum</name>
    <dbReference type="NCBI Taxonomy" id="1766165"/>
    <lineage>
        <taxon>Bacteria</taxon>
        <taxon>Pseudomonadati</taxon>
        <taxon>Pseudomonadota</taxon>
        <taxon>Alphaproteobacteria</taxon>
        <taxon>Rhodospirillales</taxon>
        <taxon>Rhodospirillaceae</taxon>
        <taxon>Marinibaculum</taxon>
    </lineage>
</organism>
<evidence type="ECO:0000313" key="24">
    <source>
        <dbReference type="EMBL" id="MFC3228056.1"/>
    </source>
</evidence>
<evidence type="ECO:0000256" key="9">
    <source>
        <dbReference type="ARBA" id="ARBA00022723"/>
    </source>
</evidence>
<evidence type="ECO:0000256" key="14">
    <source>
        <dbReference type="ARBA" id="ARBA00030048"/>
    </source>
</evidence>
<comment type="pathway">
    <text evidence="2">Cofactor biosynthesis; tetrahydrofolate biosynthesis; 7,8-dihydrofolate from 2-amino-4-hydroxy-6-hydroxymethyl-7,8-dihydropteridine diphosphate and 4-aminobenzoate: step 2/2.</text>
</comment>
<dbReference type="InterPro" id="IPR036565">
    <property type="entry name" value="Mur-like_cat_sf"/>
</dbReference>
<dbReference type="SUPFAM" id="SSF53623">
    <property type="entry name" value="MurD-like peptide ligases, catalytic domain"/>
    <property type="match status" value="1"/>
</dbReference>
<evidence type="ECO:0000256" key="7">
    <source>
        <dbReference type="ARBA" id="ARBA00019357"/>
    </source>
</evidence>
<evidence type="ECO:0000256" key="12">
    <source>
        <dbReference type="ARBA" id="ARBA00022842"/>
    </source>
</evidence>
<evidence type="ECO:0000256" key="17">
    <source>
        <dbReference type="ARBA" id="ARBA00047493"/>
    </source>
</evidence>
<sequence>MSIDRMLAAFTRLHPKLIDLSLGRMERLLDALGRPHLALPPVIHIAGTNGKGSVLANLSAMAAAQGLAAHAYVSPHLVRFNERIVLRGTPIDDAALLDVLQRTEAANDGAPITFFEATTASAFLAFSEVPADLLILETGLGGRLDATNVVPDPTVTVLTSISLDHQDFLGSDLAGIAAEKAAILKPGAAAVCAPQVPEVQTVIDARADALGIQAECGGRDWDVARQADGLVWRDLVDGTRLALPLPALTGPHQAVNAGVAVAAARAFGRGPRRLDNTGRDPVAVPRDLPRFAPAAIAAGLAAAVWPGRMQRVDCPALPAAEVWLDGGHNPAAGVVLAEALAALPADDRPLWLVVGMKPNKDAGAYLAPLAARAAGLLAVPIPGESCWPPQDLAGTALTQGFAAAQPVDGVAGALTRLAATTPDARVVICGSLYLVGAVLAESVVVPIRSRSAAAAR</sequence>
<dbReference type="PROSITE" id="PS01012">
    <property type="entry name" value="FOLYLPOLYGLU_SYNT_2"/>
    <property type="match status" value="1"/>
</dbReference>
<evidence type="ECO:0000259" key="23">
    <source>
        <dbReference type="Pfam" id="PF08245"/>
    </source>
</evidence>
<keyword evidence="9" id="KW-0479">Metal-binding</keyword>
<dbReference type="PANTHER" id="PTHR11136">
    <property type="entry name" value="FOLYLPOLYGLUTAMATE SYNTHASE-RELATED"/>
    <property type="match status" value="1"/>
</dbReference>
<dbReference type="EC" id="6.3.2.17" evidence="6"/>
<reference evidence="25" key="1">
    <citation type="journal article" date="2019" name="Int. J. Syst. Evol. Microbiol.">
        <title>The Global Catalogue of Microorganisms (GCM) 10K type strain sequencing project: providing services to taxonomists for standard genome sequencing and annotation.</title>
        <authorList>
            <consortium name="The Broad Institute Genomics Platform"/>
            <consortium name="The Broad Institute Genome Sequencing Center for Infectious Disease"/>
            <person name="Wu L."/>
            <person name="Ma J."/>
        </authorList>
    </citation>
    <scope>NUCLEOTIDE SEQUENCE [LARGE SCALE GENOMIC DNA]</scope>
    <source>
        <strain evidence="25">KCTC 42964</strain>
    </source>
</reference>
<dbReference type="EMBL" id="JBHRTR010000027">
    <property type="protein sequence ID" value="MFC3228056.1"/>
    <property type="molecule type" value="Genomic_DNA"/>
</dbReference>
<comment type="catalytic activity">
    <reaction evidence="18">
        <text>10-formyltetrahydrofolyl-(gamma-L-Glu)(n) + L-glutamate + ATP = 10-formyltetrahydrofolyl-(gamma-L-Glu)(n+1) + ADP + phosphate + H(+)</text>
        <dbReference type="Rhea" id="RHEA:51904"/>
        <dbReference type="Rhea" id="RHEA-COMP:13088"/>
        <dbReference type="Rhea" id="RHEA-COMP:14300"/>
        <dbReference type="ChEBI" id="CHEBI:15378"/>
        <dbReference type="ChEBI" id="CHEBI:29985"/>
        <dbReference type="ChEBI" id="CHEBI:30616"/>
        <dbReference type="ChEBI" id="CHEBI:43474"/>
        <dbReference type="ChEBI" id="CHEBI:134413"/>
        <dbReference type="ChEBI" id="CHEBI:456216"/>
        <dbReference type="EC" id="6.3.2.17"/>
    </reaction>
</comment>
<comment type="catalytic activity">
    <reaction evidence="19">
        <text>(6R)-5,10-methylenetetrahydrofolyl-(gamma-L-Glu)(n) + L-glutamate + ATP = (6R)-5,10-methylenetetrahydrofolyl-(gamma-L-Glu)(n+1) + ADP + phosphate + H(+)</text>
        <dbReference type="Rhea" id="RHEA:51912"/>
        <dbReference type="Rhea" id="RHEA-COMP:13257"/>
        <dbReference type="Rhea" id="RHEA-COMP:13258"/>
        <dbReference type="ChEBI" id="CHEBI:15378"/>
        <dbReference type="ChEBI" id="CHEBI:29985"/>
        <dbReference type="ChEBI" id="CHEBI:30616"/>
        <dbReference type="ChEBI" id="CHEBI:43474"/>
        <dbReference type="ChEBI" id="CHEBI:136572"/>
        <dbReference type="ChEBI" id="CHEBI:456216"/>
        <dbReference type="EC" id="6.3.2.17"/>
    </reaction>
</comment>
<evidence type="ECO:0000256" key="3">
    <source>
        <dbReference type="ARBA" id="ARBA00005150"/>
    </source>
</evidence>
<dbReference type="Gene3D" id="3.90.190.20">
    <property type="entry name" value="Mur ligase, C-terminal domain"/>
    <property type="match status" value="1"/>
</dbReference>
<dbReference type="InterPro" id="IPR001645">
    <property type="entry name" value="Folylpolyglutamate_synth"/>
</dbReference>
<evidence type="ECO:0000256" key="8">
    <source>
        <dbReference type="ARBA" id="ARBA00022598"/>
    </source>
</evidence>
<evidence type="ECO:0000256" key="6">
    <source>
        <dbReference type="ARBA" id="ARBA00013025"/>
    </source>
</evidence>
<comment type="catalytic activity">
    <reaction evidence="20">
        <text>7,8-dihydropteroate + L-glutamate + ATP = 7,8-dihydrofolate + ADP + phosphate + H(+)</text>
        <dbReference type="Rhea" id="RHEA:23584"/>
        <dbReference type="ChEBI" id="CHEBI:15378"/>
        <dbReference type="ChEBI" id="CHEBI:17839"/>
        <dbReference type="ChEBI" id="CHEBI:29985"/>
        <dbReference type="ChEBI" id="CHEBI:30616"/>
        <dbReference type="ChEBI" id="CHEBI:43474"/>
        <dbReference type="ChEBI" id="CHEBI:57451"/>
        <dbReference type="ChEBI" id="CHEBI:456216"/>
        <dbReference type="EC" id="6.3.2.12"/>
    </reaction>
</comment>
<feature type="domain" description="Mur ligase central" evidence="23">
    <location>
        <begin position="45"/>
        <end position="264"/>
    </location>
</feature>
<dbReference type="EC" id="6.3.2.12" evidence="5"/>
<evidence type="ECO:0000256" key="13">
    <source>
        <dbReference type="ARBA" id="ARBA00022909"/>
    </source>
</evidence>
<evidence type="ECO:0000256" key="2">
    <source>
        <dbReference type="ARBA" id="ARBA00004799"/>
    </source>
</evidence>
<proteinExistence type="inferred from homology"/>
<evidence type="ECO:0000256" key="19">
    <source>
        <dbReference type="ARBA" id="ARBA00049035"/>
    </source>
</evidence>
<comment type="catalytic activity">
    <reaction evidence="17">
        <text>(6S)-5,6,7,8-tetrahydrofolyl-(gamma-L-Glu)(n) + L-glutamate + ATP = (6S)-5,6,7,8-tetrahydrofolyl-(gamma-L-Glu)(n+1) + ADP + phosphate + H(+)</text>
        <dbReference type="Rhea" id="RHEA:10580"/>
        <dbReference type="Rhea" id="RHEA-COMP:14738"/>
        <dbReference type="Rhea" id="RHEA-COMP:14740"/>
        <dbReference type="ChEBI" id="CHEBI:15378"/>
        <dbReference type="ChEBI" id="CHEBI:29985"/>
        <dbReference type="ChEBI" id="CHEBI:30616"/>
        <dbReference type="ChEBI" id="CHEBI:43474"/>
        <dbReference type="ChEBI" id="CHEBI:141005"/>
        <dbReference type="ChEBI" id="CHEBI:456216"/>
        <dbReference type="EC" id="6.3.2.17"/>
    </reaction>
</comment>
<evidence type="ECO:0000256" key="21">
    <source>
        <dbReference type="PIRNR" id="PIRNR001563"/>
    </source>
</evidence>
<comment type="similarity">
    <text evidence="4 21">Belongs to the folylpolyglutamate synthase family.</text>
</comment>
<evidence type="ECO:0000256" key="15">
    <source>
        <dbReference type="ARBA" id="ARBA00030592"/>
    </source>
</evidence>
<dbReference type="InterPro" id="IPR004101">
    <property type="entry name" value="Mur_ligase_C"/>
</dbReference>
<name>A0ABV7L0B1_9PROT</name>
<dbReference type="Pfam" id="PF08245">
    <property type="entry name" value="Mur_ligase_M"/>
    <property type="match status" value="1"/>
</dbReference>
<keyword evidence="12" id="KW-0460">Magnesium</keyword>
<keyword evidence="8 21" id="KW-0436">Ligase</keyword>
<evidence type="ECO:0000256" key="1">
    <source>
        <dbReference type="ARBA" id="ARBA00002714"/>
    </source>
</evidence>
<keyword evidence="10 21" id="KW-0547">Nucleotide-binding</keyword>
<dbReference type="InterPro" id="IPR018109">
    <property type="entry name" value="Folylpolyglutamate_synth_CS"/>
</dbReference>